<dbReference type="EMBL" id="JBJKFK010007806">
    <property type="protein sequence ID" value="KAL3307276.1"/>
    <property type="molecule type" value="Genomic_DNA"/>
</dbReference>
<dbReference type="GO" id="GO:0001680">
    <property type="term" value="P:tRNA 3'-terminal CCA addition"/>
    <property type="evidence" value="ECO:0007669"/>
    <property type="project" value="UniProtKB-ARBA"/>
</dbReference>
<dbReference type="GO" id="GO:0016779">
    <property type="term" value="F:nucleotidyltransferase activity"/>
    <property type="evidence" value="ECO:0007669"/>
    <property type="project" value="UniProtKB-KW"/>
</dbReference>
<evidence type="ECO:0000256" key="8">
    <source>
        <dbReference type="ARBA" id="ARBA00022842"/>
    </source>
</evidence>
<keyword evidence="13" id="KW-1185">Reference proteome</keyword>
<dbReference type="InterPro" id="IPR050264">
    <property type="entry name" value="Bact_CCA-adding_enz_type3_sf"/>
</dbReference>
<dbReference type="Pfam" id="PF12627">
    <property type="entry name" value="PolyA_pol_RNAbd"/>
    <property type="match status" value="1"/>
</dbReference>
<keyword evidence="7" id="KW-0547">Nucleotide-binding</keyword>
<protein>
    <submittedName>
        <fullName evidence="12">Uncharacterized protein</fullName>
    </submittedName>
</protein>
<reference evidence="12 13" key="1">
    <citation type="submission" date="2024-11" db="EMBL/GenBank/DDBJ databases">
        <title>Adaptive evolution of stress response genes in parasites aligns with host niche diversity.</title>
        <authorList>
            <person name="Hahn C."/>
            <person name="Resl P."/>
        </authorList>
    </citation>
    <scope>NUCLEOTIDE SEQUENCE [LARGE SCALE GENOMIC DNA]</scope>
    <source>
        <strain evidence="12">EGGRZ-B1_66</strain>
        <tissue evidence="12">Body</tissue>
    </source>
</reference>
<keyword evidence="8" id="KW-0460">Magnesium</keyword>
<dbReference type="Proteomes" id="UP001626550">
    <property type="component" value="Unassembled WGS sequence"/>
</dbReference>
<dbReference type="PANTHER" id="PTHR46173:SF1">
    <property type="entry name" value="CCA TRNA NUCLEOTIDYLTRANSFERASE 1, MITOCHONDRIAL"/>
    <property type="match status" value="1"/>
</dbReference>
<feature type="domain" description="Poly A polymerase head" evidence="10">
    <location>
        <begin position="36"/>
        <end position="166"/>
    </location>
</feature>
<dbReference type="SUPFAM" id="SSF81301">
    <property type="entry name" value="Nucleotidyltransferase"/>
    <property type="match status" value="1"/>
</dbReference>
<keyword evidence="6" id="KW-0479">Metal-binding</keyword>
<evidence type="ECO:0000259" key="11">
    <source>
        <dbReference type="Pfam" id="PF12627"/>
    </source>
</evidence>
<evidence type="ECO:0000313" key="12">
    <source>
        <dbReference type="EMBL" id="KAL3307276.1"/>
    </source>
</evidence>
<evidence type="ECO:0000256" key="1">
    <source>
        <dbReference type="ARBA" id="ARBA00001946"/>
    </source>
</evidence>
<dbReference type="InterPro" id="IPR002646">
    <property type="entry name" value="PolA_pol_head_dom"/>
</dbReference>
<dbReference type="CDD" id="cd05398">
    <property type="entry name" value="NT_ClassII-CCAase"/>
    <property type="match status" value="1"/>
</dbReference>
<dbReference type="SUPFAM" id="SSF81891">
    <property type="entry name" value="Poly A polymerase C-terminal region-like"/>
    <property type="match status" value="1"/>
</dbReference>
<name>A0ABD2PIP9_9PLAT</name>
<dbReference type="InterPro" id="IPR032828">
    <property type="entry name" value="PolyA_RNA-bd"/>
</dbReference>
<dbReference type="GO" id="GO:0000166">
    <property type="term" value="F:nucleotide binding"/>
    <property type="evidence" value="ECO:0007669"/>
    <property type="project" value="UniProtKB-KW"/>
</dbReference>
<comment type="caution">
    <text evidence="12">The sequence shown here is derived from an EMBL/GenBank/DDBJ whole genome shotgun (WGS) entry which is preliminary data.</text>
</comment>
<accession>A0ABD2PIP9</accession>
<evidence type="ECO:0000256" key="2">
    <source>
        <dbReference type="ARBA" id="ARBA00007265"/>
    </source>
</evidence>
<dbReference type="GO" id="GO:0046872">
    <property type="term" value="F:metal ion binding"/>
    <property type="evidence" value="ECO:0007669"/>
    <property type="project" value="UniProtKB-KW"/>
</dbReference>
<sequence length="448" mass="51493">MNVEPKAIDVSSFKSLHTEEIVLLHNMFQKHNYEIRIAGGAVRDILLQKEPADIDFASDATPDEMMAMFEAENIRMLNKNGISHGTVTVRLNDVENFEVTTLRIDTDHDGRKAKVVFTTDWGLDAARRDLTINAMFLKLQFDKDPSIGLLYDHFNGQSDLENRYIRFVGEPADRIREDYLRILRYFRFHGRLSHPERRSFHEADTLAAISENSSGLASISGERLWVELKRILTCPSSYHLICCMNDCGVLPHLGFPDKLDAVPLQRYKVALENQILAFDPLPATMLSFLLHDDSEIENLHNRLKLSNLDLAVLVQVIKHRNEETLMEENDLETAFKSFRNQLILSQDRARYKTMVEEVVKASTLSVSARETLIQRWKSLELPIFPIKGTELTAQWDVKGRAIAPVILELKRQWIDSEFMLTAEELLSDRMKQNVVRSKSSNRSRSPVR</sequence>
<keyword evidence="3 9" id="KW-0808">Transferase</keyword>
<dbReference type="Gene3D" id="1.10.3090.10">
    <property type="entry name" value="cca-adding enzyme, domain 2"/>
    <property type="match status" value="1"/>
</dbReference>
<dbReference type="GO" id="GO:0003723">
    <property type="term" value="F:RNA binding"/>
    <property type="evidence" value="ECO:0007669"/>
    <property type="project" value="UniProtKB-KW"/>
</dbReference>
<evidence type="ECO:0000256" key="3">
    <source>
        <dbReference type="ARBA" id="ARBA00022679"/>
    </source>
</evidence>
<keyword evidence="9" id="KW-0694">RNA-binding</keyword>
<evidence type="ECO:0000256" key="5">
    <source>
        <dbReference type="ARBA" id="ARBA00022695"/>
    </source>
</evidence>
<keyword evidence="5" id="KW-0548">Nucleotidyltransferase</keyword>
<gene>
    <name evidence="12" type="ORF">Ciccas_014214</name>
</gene>
<dbReference type="AlphaFoldDB" id="A0ABD2PIP9"/>
<dbReference type="Pfam" id="PF01743">
    <property type="entry name" value="PolyA_pol"/>
    <property type="match status" value="1"/>
</dbReference>
<comment type="similarity">
    <text evidence="2 9">Belongs to the tRNA nucleotidyltransferase/poly(A) polymerase family.</text>
</comment>
<feature type="non-terminal residue" evidence="12">
    <location>
        <position position="448"/>
    </location>
</feature>
<dbReference type="PANTHER" id="PTHR46173">
    <property type="entry name" value="CCA TRNA NUCLEOTIDYLTRANSFERASE 1, MITOCHONDRIAL"/>
    <property type="match status" value="1"/>
</dbReference>
<evidence type="ECO:0000259" key="10">
    <source>
        <dbReference type="Pfam" id="PF01743"/>
    </source>
</evidence>
<evidence type="ECO:0000313" key="13">
    <source>
        <dbReference type="Proteomes" id="UP001626550"/>
    </source>
</evidence>
<feature type="domain" description="tRNA nucleotidyltransferase/poly(A) polymerase RNA and SrmB- binding" evidence="11">
    <location>
        <begin position="202"/>
        <end position="253"/>
    </location>
</feature>
<organism evidence="12 13">
    <name type="scientific">Cichlidogyrus casuarinus</name>
    <dbReference type="NCBI Taxonomy" id="1844966"/>
    <lineage>
        <taxon>Eukaryota</taxon>
        <taxon>Metazoa</taxon>
        <taxon>Spiralia</taxon>
        <taxon>Lophotrochozoa</taxon>
        <taxon>Platyhelminthes</taxon>
        <taxon>Monogenea</taxon>
        <taxon>Monopisthocotylea</taxon>
        <taxon>Dactylogyridea</taxon>
        <taxon>Ancyrocephalidae</taxon>
        <taxon>Cichlidogyrus</taxon>
    </lineage>
</organism>
<evidence type="ECO:0000256" key="4">
    <source>
        <dbReference type="ARBA" id="ARBA00022694"/>
    </source>
</evidence>
<evidence type="ECO:0000256" key="7">
    <source>
        <dbReference type="ARBA" id="ARBA00022741"/>
    </source>
</evidence>
<keyword evidence="4" id="KW-0819">tRNA processing</keyword>
<dbReference type="Gene3D" id="3.30.460.10">
    <property type="entry name" value="Beta Polymerase, domain 2"/>
    <property type="match status" value="1"/>
</dbReference>
<proteinExistence type="inferred from homology"/>
<evidence type="ECO:0000256" key="6">
    <source>
        <dbReference type="ARBA" id="ARBA00022723"/>
    </source>
</evidence>
<evidence type="ECO:0000256" key="9">
    <source>
        <dbReference type="RuleBase" id="RU003953"/>
    </source>
</evidence>
<dbReference type="InterPro" id="IPR043519">
    <property type="entry name" value="NT_sf"/>
</dbReference>
<comment type="cofactor">
    <cofactor evidence="1">
        <name>Mg(2+)</name>
        <dbReference type="ChEBI" id="CHEBI:18420"/>
    </cofactor>
</comment>